<organism evidence="2 3">
    <name type="scientific">Ignisphaera cupida</name>
    <dbReference type="NCBI Taxonomy" id="3050454"/>
    <lineage>
        <taxon>Archaea</taxon>
        <taxon>Thermoproteota</taxon>
        <taxon>Thermoprotei</taxon>
        <taxon>Desulfurococcales</taxon>
        <taxon>Desulfurococcaceae</taxon>
        <taxon>Ignisphaera</taxon>
    </lineage>
</organism>
<dbReference type="Proteomes" id="UP001529235">
    <property type="component" value="Unassembled WGS sequence"/>
</dbReference>
<keyword evidence="1" id="KW-0812">Transmembrane</keyword>
<evidence type="ECO:0008006" key="4">
    <source>
        <dbReference type="Google" id="ProtNLM"/>
    </source>
</evidence>
<dbReference type="AlphaFoldDB" id="A0ABD4Z8C4"/>
<reference evidence="2 3" key="1">
    <citation type="submission" date="2023-05" db="EMBL/GenBank/DDBJ databases">
        <title>A new hyperthermophilic archaea 'Ignisphaera cupida' sp. nov. and description of the family 'Ignisphaeraceae' fam. nov.</title>
        <authorList>
            <person name="Podosokorskaya O.A."/>
            <person name="Elcheninov A.G."/>
            <person name="Klukina A."/>
            <person name="Merkel A.Y."/>
        </authorList>
    </citation>
    <scope>NUCLEOTIDE SEQUENCE [LARGE SCALE GENOMIC DNA]</scope>
    <source>
        <strain evidence="2 3">4213-co</strain>
    </source>
</reference>
<accession>A0ABD4Z8C4</accession>
<dbReference type="EMBL" id="JASNVW010000005">
    <property type="protein sequence ID" value="MDK6029188.1"/>
    <property type="molecule type" value="Genomic_DNA"/>
</dbReference>
<feature type="transmembrane region" description="Helical" evidence="1">
    <location>
        <begin position="348"/>
        <end position="374"/>
    </location>
</feature>
<name>A0ABD4Z8C4_9CREN</name>
<dbReference type="RefSeq" id="WP_285274175.1">
    <property type="nucleotide sequence ID" value="NZ_JASNVW010000005.1"/>
</dbReference>
<proteinExistence type="predicted"/>
<keyword evidence="3" id="KW-1185">Reference proteome</keyword>
<comment type="caution">
    <text evidence="2">The sequence shown here is derived from an EMBL/GenBank/DDBJ whole genome shotgun (WGS) entry which is preliminary data.</text>
</comment>
<evidence type="ECO:0000313" key="2">
    <source>
        <dbReference type="EMBL" id="MDK6029188.1"/>
    </source>
</evidence>
<feature type="transmembrane region" description="Helical" evidence="1">
    <location>
        <begin position="380"/>
        <end position="398"/>
    </location>
</feature>
<keyword evidence="1" id="KW-0472">Membrane</keyword>
<gene>
    <name evidence="2" type="ORF">QPL79_07410</name>
</gene>
<keyword evidence="1" id="KW-1133">Transmembrane helix</keyword>
<feature type="transmembrane region" description="Helical" evidence="1">
    <location>
        <begin position="180"/>
        <end position="198"/>
    </location>
</feature>
<feature type="transmembrane region" description="Helical" evidence="1">
    <location>
        <begin position="218"/>
        <end position="242"/>
    </location>
</feature>
<evidence type="ECO:0000313" key="3">
    <source>
        <dbReference type="Proteomes" id="UP001529235"/>
    </source>
</evidence>
<feature type="transmembrane region" description="Helical" evidence="1">
    <location>
        <begin position="147"/>
        <end position="168"/>
    </location>
</feature>
<feature type="transmembrane region" description="Helical" evidence="1">
    <location>
        <begin position="107"/>
        <end position="127"/>
    </location>
</feature>
<evidence type="ECO:0000256" key="1">
    <source>
        <dbReference type="SAM" id="Phobius"/>
    </source>
</evidence>
<feature type="transmembrane region" description="Helical" evidence="1">
    <location>
        <begin position="317"/>
        <end position="336"/>
    </location>
</feature>
<feature type="transmembrane region" description="Helical" evidence="1">
    <location>
        <begin position="6"/>
        <end position="27"/>
    </location>
</feature>
<protein>
    <recommendedName>
        <fullName evidence="4">DUF2029 domain-containing protein</fullName>
    </recommendedName>
</protein>
<sequence>MAGFRIYYVFIAIVVASSLAFSIYIHFPYPLNRDVFGNTGFLYSDIVYGVFVPRFLDVVSPFGSLDDSKISGYWYSREVVLKLVSGNIDVFSCPAPYRDYKFEYPPLTALIWYFSTCTSFLYVYKFVGVPKNPLDYRSLVSNYVIPIHFAIQSAVLAVSAILMAIYMIRIAKAVGSSWSRVLIFFVLPSTVIYMIYNWDVLTASLVVIAVYELINERYGVGGALLGLATSAKLIPLFAVIAIGYDMLQKSLRKEIGYEKITSFATGFTLFGAAPYMVVAAFFSKGFSDFVNHHMTWYCENCLYLPIVHDIYNPIHRILFYTLATIFMLLVMTVEISNWRKLVEVSLQAIATGIVFNYIFSPQMILLITPLALLAIPKTLIAPYIFADAASASIILMFFKDQEIRQAIAKYVEIPVKFSPWTIDSPVQWVATIRNAILLAAYIIQLYLLIKQQSSE</sequence>
<feature type="transmembrane region" description="Helical" evidence="1">
    <location>
        <begin position="263"/>
        <end position="282"/>
    </location>
</feature>